<dbReference type="EMBL" id="SNRW01011399">
    <property type="protein sequence ID" value="KAA6375213.1"/>
    <property type="molecule type" value="Genomic_DNA"/>
</dbReference>
<dbReference type="Proteomes" id="UP000324800">
    <property type="component" value="Unassembled WGS sequence"/>
</dbReference>
<dbReference type="AlphaFoldDB" id="A0A5J4UYB0"/>
<sequence>MPQLQKKAIKGEYKDESELMLDLKRIIGNTTAKDVSAIYVMKQWDSSTEINTISQIFEQNIQSFLNKVIQKKNKKTQDLFRENNQLFYKISIQQFLELVKDTIAGDDELVYEYTLNWLAWIVQKIGEKSGVAPELIGTQRIGKTMFINILCKSFTGYSVPNISSQGGKWQWHVVFDI</sequence>
<evidence type="ECO:0000313" key="2">
    <source>
        <dbReference type="EMBL" id="KAA6375213.1"/>
    </source>
</evidence>
<protein>
    <recommendedName>
        <fullName evidence="1">CTLH domain-containing protein</fullName>
    </recommendedName>
</protein>
<name>A0A5J4UYB0_9EUKA</name>
<accession>A0A5J4UYB0</accession>
<comment type="caution">
    <text evidence="2">The sequence shown here is derived from an EMBL/GenBank/DDBJ whole genome shotgun (WGS) entry which is preliminary data.</text>
</comment>
<proteinExistence type="predicted"/>
<evidence type="ECO:0000259" key="1">
    <source>
        <dbReference type="PROSITE" id="PS50897"/>
    </source>
</evidence>
<feature type="domain" description="CTLH" evidence="1">
    <location>
        <begin position="65"/>
        <end position="106"/>
    </location>
</feature>
<gene>
    <name evidence="2" type="ORF">EZS28_029262</name>
</gene>
<dbReference type="PROSITE" id="PS50897">
    <property type="entry name" value="CTLH"/>
    <property type="match status" value="1"/>
</dbReference>
<evidence type="ECO:0000313" key="3">
    <source>
        <dbReference type="Proteomes" id="UP000324800"/>
    </source>
</evidence>
<organism evidence="2 3">
    <name type="scientific">Streblomastix strix</name>
    <dbReference type="NCBI Taxonomy" id="222440"/>
    <lineage>
        <taxon>Eukaryota</taxon>
        <taxon>Metamonada</taxon>
        <taxon>Preaxostyla</taxon>
        <taxon>Oxymonadida</taxon>
        <taxon>Streblomastigidae</taxon>
        <taxon>Streblomastix</taxon>
    </lineage>
</organism>
<reference evidence="2 3" key="1">
    <citation type="submission" date="2019-03" db="EMBL/GenBank/DDBJ databases">
        <title>Single cell metagenomics reveals metabolic interactions within the superorganism composed of flagellate Streblomastix strix and complex community of Bacteroidetes bacteria on its surface.</title>
        <authorList>
            <person name="Treitli S.C."/>
            <person name="Kolisko M."/>
            <person name="Husnik F."/>
            <person name="Keeling P."/>
            <person name="Hampl V."/>
        </authorList>
    </citation>
    <scope>NUCLEOTIDE SEQUENCE [LARGE SCALE GENOMIC DNA]</scope>
    <source>
        <strain evidence="2">ST1C</strain>
    </source>
</reference>
<dbReference type="InterPro" id="IPR006595">
    <property type="entry name" value="CTLH_C"/>
</dbReference>